<keyword evidence="10" id="KW-0539">Nucleus</keyword>
<dbReference type="SUPFAM" id="SSF63748">
    <property type="entry name" value="Tudor/PWWP/MBT"/>
    <property type="match status" value="1"/>
</dbReference>
<evidence type="ECO:0000256" key="9">
    <source>
        <dbReference type="ARBA" id="ARBA00022853"/>
    </source>
</evidence>
<evidence type="ECO:0000256" key="11">
    <source>
        <dbReference type="ARBA" id="ARBA00052314"/>
    </source>
</evidence>
<feature type="domain" description="PHD-type" evidence="19">
    <location>
        <begin position="712"/>
        <end position="827"/>
    </location>
</feature>
<evidence type="ECO:0000256" key="7">
    <source>
        <dbReference type="ARBA" id="ARBA00022771"/>
    </source>
</evidence>
<feature type="domain" description="PWWP" evidence="17">
    <location>
        <begin position="274"/>
        <end position="343"/>
    </location>
</feature>
<dbReference type="Pfam" id="PF13831">
    <property type="entry name" value="PHD_2"/>
    <property type="match status" value="1"/>
</dbReference>
<dbReference type="InterPro" id="IPR025780">
    <property type="entry name" value="Hist-Lys_N-MeTrfase_ATX"/>
</dbReference>
<keyword evidence="5" id="KW-0479">Metal-binding</keyword>
<evidence type="ECO:0000313" key="21">
    <source>
        <dbReference type="Proteomes" id="UP000249390"/>
    </source>
</evidence>
<dbReference type="SMART" id="SM00508">
    <property type="entry name" value="PostSET"/>
    <property type="match status" value="1"/>
</dbReference>
<dbReference type="InterPro" id="IPR041955">
    <property type="entry name" value="ATX3/4/5_ePHD"/>
</dbReference>
<dbReference type="Pfam" id="PF00855">
    <property type="entry name" value="PWWP"/>
    <property type="match status" value="1"/>
</dbReference>
<name>A0A328DDM3_9ASTE</name>
<keyword evidence="3" id="KW-0808">Transferase</keyword>
<dbReference type="Pfam" id="PF00856">
    <property type="entry name" value="SET"/>
    <property type="match status" value="1"/>
</dbReference>
<comment type="function">
    <text evidence="12">Histone methyltransferase.</text>
</comment>
<dbReference type="GO" id="GO:0048188">
    <property type="term" value="C:Set1C/COMPASS complex"/>
    <property type="evidence" value="ECO:0007669"/>
    <property type="project" value="UniProtKB-ARBA"/>
</dbReference>
<dbReference type="InterPro" id="IPR050701">
    <property type="entry name" value="Histone_Mod_Regulator"/>
</dbReference>
<dbReference type="InterPro" id="IPR000313">
    <property type="entry name" value="PWWP_dom"/>
</dbReference>
<sequence length="1090" mass="123713">MIIKRSLKSVMPILKRCRAEEPGGDEDEGHRNRKKRKENSKNGYYPLHLLGEVAAGIIPFRGYGLQRILAEGGKACAEETVVASWCTEVSCCQDEADLKSKVKESINRVQEVARPPLVRTSRGRVQALPSRFNDSVLDNWKKEKSKATVKDLTLDPEFNPHREKTSLKNNCKIRSEIGINKGHEDNLNYQSSKRLPLLDYEAVEFGVNRAKGFDVRKFSSSRSSLTHGHDRCWGADKARNDDFEEYAELSCVDALAMCEGERASHRFLPENFNSGDIVWAISGKHCPAWPAIVLDPKTQVPPQVSNFQVARTVCVMFFGYSGNGTQRDYAWIRRGMIFPFLDYVDRFQGQTSLNDSTPDDLRSAIEEAFLAESGFNEMLMVEINAAAGNLDYLQSITRGAVEVSVSNQDLECNTLNKDLLMKSGDSCEACGSYMIPKVSRKVNDLAPGSHRLCTACTRLKKSKHFCGICKKIRNPSDSGTWVRCDGCKVWVHAECDKISSSNFKELGNTDYYCPECKARFNFELSDSDNMNSKSKYNKKDSQVVLPDKVSVVCAGVDGIYFPRLHLVVCKCGFCRTEKQALSEWARHTGSKTKDWKTSVKVKDSLLPLEQWMLQIAAYHERSVIPSKPIKRPPLKVRRQKLLSFLQENYEPVYAKWTTERCAVCRWVEDWDYNKIIICNRCQIAVHQECYGARNLRDFTSWVCRACETPDIERECCLCPVKGGALKPTDVAPLWVHVTCAWFQPEVCFASDEKMEPAVGILRIPSNSFVKICVVCKQIHGSCAQCCKCSTYYHAICASRAGYRMELHCMEKNGKQVTKMVSYCAYHRAPNPDTVLIIHTPKGVFSARSLAQTKHTGSRLIATTRLGLEEIPAAEGDEIEPFSAARCRAFKRLRNKTTGEEAIFHRVMGPRRHSFAKIRSLNPIKEAEEPKTFSTFRERLRHLQRTENDRVCFGRSGIHRWGLFARRSIPEGEMVLEYRGEQVRRSIADLRETKYRIEGKDCYLFKISEEVVVDATDKGNIARLINHSCMPNCYARIMSVGDDESRIVLIAKTNVSAGDELTYDYLFDPDECDEFRVPCRCKAPNCRKFMN</sequence>
<dbReference type="AlphaFoldDB" id="A0A328DDM3"/>
<dbReference type="InterPro" id="IPR001965">
    <property type="entry name" value="Znf_PHD"/>
</dbReference>
<evidence type="ECO:0000256" key="5">
    <source>
        <dbReference type="ARBA" id="ARBA00022723"/>
    </source>
</evidence>
<dbReference type="InterPro" id="IPR011011">
    <property type="entry name" value="Znf_FYVE_PHD"/>
</dbReference>
<evidence type="ECO:0000256" key="1">
    <source>
        <dbReference type="ARBA" id="ARBA00004123"/>
    </source>
</evidence>
<dbReference type="FunFam" id="3.30.40.10:FF:000454">
    <property type="entry name" value="Histone-lysine N-methyltransferase"/>
    <property type="match status" value="1"/>
</dbReference>
<evidence type="ECO:0000259" key="16">
    <source>
        <dbReference type="PROSITE" id="PS50280"/>
    </source>
</evidence>
<dbReference type="Pfam" id="PF13832">
    <property type="entry name" value="zf-HC5HC2H_2"/>
    <property type="match status" value="1"/>
</dbReference>
<dbReference type="SUPFAM" id="SSF82199">
    <property type="entry name" value="SET domain"/>
    <property type="match status" value="1"/>
</dbReference>
<feature type="region of interest" description="Disordered" evidence="14">
    <location>
        <begin position="19"/>
        <end position="39"/>
    </location>
</feature>
<dbReference type="GO" id="GO:0006325">
    <property type="term" value="P:chromatin organization"/>
    <property type="evidence" value="ECO:0007669"/>
    <property type="project" value="UniProtKB-KW"/>
</dbReference>
<keyword evidence="6" id="KW-0677">Repeat</keyword>
<dbReference type="PROSITE" id="PS51805">
    <property type="entry name" value="EPHD"/>
    <property type="match status" value="1"/>
</dbReference>
<dbReference type="PANTHER" id="PTHR13793:SF132">
    <property type="entry name" value="HISTONE-LYSINE N-METHYLTRANSFERASE ATX5"/>
    <property type="match status" value="1"/>
</dbReference>
<evidence type="ECO:0008006" key="22">
    <source>
        <dbReference type="Google" id="ProtNLM"/>
    </source>
</evidence>
<dbReference type="FunFam" id="2.170.270.10:FF:000058">
    <property type="entry name" value="Histone-lysine N-methyltransferase"/>
    <property type="match status" value="1"/>
</dbReference>
<dbReference type="InterPro" id="IPR034732">
    <property type="entry name" value="EPHD"/>
</dbReference>
<feature type="domain" description="PHD-type" evidence="15">
    <location>
        <begin position="463"/>
        <end position="519"/>
    </location>
</feature>
<dbReference type="InterPro" id="IPR042011">
    <property type="entry name" value="ATX3/4/5_PHD"/>
</dbReference>
<dbReference type="InterPro" id="IPR019787">
    <property type="entry name" value="Znf_PHD-finger"/>
</dbReference>
<evidence type="ECO:0000256" key="3">
    <source>
        <dbReference type="ARBA" id="ARBA00022679"/>
    </source>
</evidence>
<evidence type="ECO:0000256" key="13">
    <source>
        <dbReference type="PROSITE-ProRule" id="PRU00146"/>
    </source>
</evidence>
<dbReference type="PANTHER" id="PTHR13793">
    <property type="entry name" value="PHD FINGER PROTEINS"/>
    <property type="match status" value="1"/>
</dbReference>
<dbReference type="CDD" id="cd15495">
    <property type="entry name" value="PHD_ATX3_4_5_like"/>
    <property type="match status" value="1"/>
</dbReference>
<dbReference type="EMBL" id="NQVE01000164">
    <property type="protein sequence ID" value="RAL42618.1"/>
    <property type="molecule type" value="Genomic_DNA"/>
</dbReference>
<dbReference type="Pfam" id="PF00628">
    <property type="entry name" value="PHD"/>
    <property type="match status" value="1"/>
</dbReference>
<dbReference type="InterPro" id="IPR046341">
    <property type="entry name" value="SET_dom_sf"/>
</dbReference>
<evidence type="ECO:0000256" key="2">
    <source>
        <dbReference type="ARBA" id="ARBA00022603"/>
    </source>
</evidence>
<feature type="domain" description="PHD-type" evidence="15">
    <location>
        <begin position="658"/>
        <end position="709"/>
    </location>
</feature>
<dbReference type="InterPro" id="IPR003616">
    <property type="entry name" value="Post-SET_dom"/>
</dbReference>
<keyword evidence="7 13" id="KW-0863">Zinc-finger</keyword>
<feature type="domain" description="SET" evidence="16">
    <location>
        <begin position="948"/>
        <end position="1065"/>
    </location>
</feature>
<dbReference type="Gene3D" id="3.30.40.10">
    <property type="entry name" value="Zinc/RING finger domain, C3HC4 (zinc finger)"/>
    <property type="match status" value="3"/>
</dbReference>
<dbReference type="Proteomes" id="UP000249390">
    <property type="component" value="Unassembled WGS sequence"/>
</dbReference>
<dbReference type="FunFam" id="3.30.40.10:FF:000464">
    <property type="entry name" value="Histone-lysine N-methyltransferase"/>
    <property type="match status" value="1"/>
</dbReference>
<evidence type="ECO:0000256" key="6">
    <source>
        <dbReference type="ARBA" id="ARBA00022737"/>
    </source>
</evidence>
<feature type="domain" description="Post-SET" evidence="18">
    <location>
        <begin position="1074"/>
        <end position="1090"/>
    </location>
</feature>
<evidence type="ECO:0000259" key="15">
    <source>
        <dbReference type="PROSITE" id="PS50016"/>
    </source>
</evidence>
<evidence type="ECO:0000256" key="8">
    <source>
        <dbReference type="ARBA" id="ARBA00022833"/>
    </source>
</evidence>
<dbReference type="Gene3D" id="2.30.30.140">
    <property type="match status" value="1"/>
</dbReference>
<dbReference type="InterPro" id="IPR013083">
    <property type="entry name" value="Znf_RING/FYVE/PHD"/>
</dbReference>
<keyword evidence="8" id="KW-0862">Zinc</keyword>
<evidence type="ECO:0000259" key="17">
    <source>
        <dbReference type="PROSITE" id="PS50812"/>
    </source>
</evidence>
<dbReference type="InterPro" id="IPR001214">
    <property type="entry name" value="SET_dom"/>
</dbReference>
<evidence type="ECO:0000313" key="20">
    <source>
        <dbReference type="EMBL" id="RAL42618.1"/>
    </source>
</evidence>
<accession>A0A328DDM3</accession>
<comment type="caution">
    <text evidence="20">The sequence shown here is derived from an EMBL/GenBank/DDBJ whole genome shotgun (WGS) entry which is preliminary data.</text>
</comment>
<dbReference type="PROSITE" id="PS50868">
    <property type="entry name" value="POST_SET"/>
    <property type="match status" value="1"/>
</dbReference>
<proteinExistence type="predicted"/>
<dbReference type="PROSITE" id="PS51566">
    <property type="entry name" value="SAM_MT43_TRX_MLL"/>
    <property type="match status" value="1"/>
</dbReference>
<reference evidence="20 21" key="1">
    <citation type="submission" date="2018-06" db="EMBL/GenBank/DDBJ databases">
        <title>The Genome of Cuscuta australis (Dodder) Provides Insight into the Evolution of Plant Parasitism.</title>
        <authorList>
            <person name="Liu H."/>
        </authorList>
    </citation>
    <scope>NUCLEOTIDE SEQUENCE [LARGE SCALE GENOMIC DNA]</scope>
    <source>
        <strain evidence="21">cv. Yunnan</strain>
        <tissue evidence="20">Vines</tissue>
    </source>
</reference>
<dbReference type="Gene3D" id="2.170.270.10">
    <property type="entry name" value="SET domain"/>
    <property type="match status" value="1"/>
</dbReference>
<evidence type="ECO:0000256" key="14">
    <source>
        <dbReference type="SAM" id="MobiDB-lite"/>
    </source>
</evidence>
<evidence type="ECO:0000259" key="18">
    <source>
        <dbReference type="PROSITE" id="PS50868"/>
    </source>
</evidence>
<dbReference type="PROSITE" id="PS50812">
    <property type="entry name" value="PWWP"/>
    <property type="match status" value="1"/>
</dbReference>
<dbReference type="PROSITE" id="PS01359">
    <property type="entry name" value="ZF_PHD_1"/>
    <property type="match status" value="1"/>
</dbReference>
<dbReference type="GO" id="GO:0008270">
    <property type="term" value="F:zinc ion binding"/>
    <property type="evidence" value="ECO:0007669"/>
    <property type="project" value="UniProtKB-KW"/>
</dbReference>
<keyword evidence="21" id="KW-1185">Reference proteome</keyword>
<dbReference type="CDD" id="cd15517">
    <property type="entry name" value="PHD_TCF19_like"/>
    <property type="match status" value="1"/>
</dbReference>
<dbReference type="SUPFAM" id="SSF57903">
    <property type="entry name" value="FYVE/PHD zinc finger"/>
    <property type="match status" value="2"/>
</dbReference>
<gene>
    <name evidence="20" type="ORF">DM860_017908</name>
</gene>
<evidence type="ECO:0000259" key="19">
    <source>
        <dbReference type="PROSITE" id="PS51805"/>
    </source>
</evidence>
<dbReference type="GO" id="GO:0006357">
    <property type="term" value="P:regulation of transcription by RNA polymerase II"/>
    <property type="evidence" value="ECO:0007669"/>
    <property type="project" value="TreeGrafter"/>
</dbReference>
<keyword evidence="4" id="KW-0949">S-adenosyl-L-methionine</keyword>
<dbReference type="CDD" id="cd20143">
    <property type="entry name" value="PWWP_AtATX3-like"/>
    <property type="match status" value="1"/>
</dbReference>
<dbReference type="PROSITE" id="PS50016">
    <property type="entry name" value="ZF_PHD_2"/>
    <property type="match status" value="2"/>
</dbReference>
<evidence type="ECO:0000256" key="12">
    <source>
        <dbReference type="ARBA" id="ARBA00054897"/>
    </source>
</evidence>
<organism evidence="20 21">
    <name type="scientific">Cuscuta australis</name>
    <dbReference type="NCBI Taxonomy" id="267555"/>
    <lineage>
        <taxon>Eukaryota</taxon>
        <taxon>Viridiplantae</taxon>
        <taxon>Streptophyta</taxon>
        <taxon>Embryophyta</taxon>
        <taxon>Tracheophyta</taxon>
        <taxon>Spermatophyta</taxon>
        <taxon>Magnoliopsida</taxon>
        <taxon>eudicotyledons</taxon>
        <taxon>Gunneridae</taxon>
        <taxon>Pentapetalae</taxon>
        <taxon>asterids</taxon>
        <taxon>lamiids</taxon>
        <taxon>Solanales</taxon>
        <taxon>Convolvulaceae</taxon>
        <taxon>Cuscuteae</taxon>
        <taxon>Cuscuta</taxon>
        <taxon>Cuscuta subgen. Grammica</taxon>
        <taxon>Cuscuta sect. Cleistogrammica</taxon>
    </lineage>
</organism>
<comment type="subcellular location">
    <subcellularLocation>
        <location evidence="1">Nucleus</location>
    </subcellularLocation>
</comment>
<dbReference type="CDD" id="cd15663">
    <property type="entry name" value="ePHD_ATX3_4_5_like"/>
    <property type="match status" value="1"/>
</dbReference>
<comment type="catalytic activity">
    <reaction evidence="11">
        <text>L-lysyl-[histone] + S-adenosyl-L-methionine = N(6)-methyl-L-lysyl-[histone] + S-adenosyl-L-homocysteine + H(+)</text>
        <dbReference type="Rhea" id="RHEA:10024"/>
        <dbReference type="Rhea" id="RHEA-COMP:9845"/>
        <dbReference type="Rhea" id="RHEA-COMP:9846"/>
        <dbReference type="ChEBI" id="CHEBI:15378"/>
        <dbReference type="ChEBI" id="CHEBI:29969"/>
        <dbReference type="ChEBI" id="CHEBI:57856"/>
        <dbReference type="ChEBI" id="CHEBI:59789"/>
        <dbReference type="ChEBI" id="CHEBI:61929"/>
    </reaction>
</comment>
<protein>
    <recommendedName>
        <fullName evidence="22">Histone-lysine N-methyltransferase</fullName>
    </recommendedName>
</protein>
<keyword evidence="9" id="KW-0156">Chromatin regulator</keyword>
<dbReference type="PROSITE" id="PS50280">
    <property type="entry name" value="SET"/>
    <property type="match status" value="1"/>
</dbReference>
<evidence type="ECO:0000256" key="4">
    <source>
        <dbReference type="ARBA" id="ARBA00022691"/>
    </source>
</evidence>
<keyword evidence="2" id="KW-0489">Methyltransferase</keyword>
<dbReference type="CDD" id="cd10518">
    <property type="entry name" value="SET_SETD1-like"/>
    <property type="match status" value="1"/>
</dbReference>
<dbReference type="SMART" id="SM00249">
    <property type="entry name" value="PHD"/>
    <property type="match status" value="3"/>
</dbReference>
<dbReference type="GO" id="GO:0008168">
    <property type="term" value="F:methyltransferase activity"/>
    <property type="evidence" value="ECO:0007669"/>
    <property type="project" value="UniProtKB-KW"/>
</dbReference>
<dbReference type="InterPro" id="IPR019786">
    <property type="entry name" value="Zinc_finger_PHD-type_CS"/>
</dbReference>
<dbReference type="SMART" id="SM00317">
    <property type="entry name" value="SET"/>
    <property type="match status" value="1"/>
</dbReference>
<evidence type="ECO:0000256" key="10">
    <source>
        <dbReference type="ARBA" id="ARBA00023242"/>
    </source>
</evidence>
<dbReference type="GO" id="GO:0032259">
    <property type="term" value="P:methylation"/>
    <property type="evidence" value="ECO:0007669"/>
    <property type="project" value="UniProtKB-KW"/>
</dbReference>